<dbReference type="PANTHER" id="PTHR10819">
    <property type="entry name" value="PHOSPHOTRIESTERASE-RELATED"/>
    <property type="match status" value="1"/>
</dbReference>
<feature type="modified residue" description="N6-carboxylysine" evidence="3">
    <location>
        <position position="147"/>
    </location>
</feature>
<dbReference type="PROSITE" id="PS51347">
    <property type="entry name" value="PHOSPHOTRIESTERASE_2"/>
    <property type="match status" value="1"/>
</dbReference>
<keyword evidence="5" id="KW-1185">Reference proteome</keyword>
<proteinExistence type="inferred from homology"/>
<dbReference type="InterPro" id="IPR001559">
    <property type="entry name" value="Phosphotriesterase"/>
</dbReference>
<dbReference type="InterPro" id="IPR032466">
    <property type="entry name" value="Metal_Hydrolase"/>
</dbReference>
<gene>
    <name evidence="4" type="ORF">OCV88_10620</name>
</gene>
<evidence type="ECO:0000313" key="4">
    <source>
        <dbReference type="EMBL" id="MCU6762781.1"/>
    </source>
</evidence>
<dbReference type="Pfam" id="PF02126">
    <property type="entry name" value="PTE"/>
    <property type="match status" value="1"/>
</dbReference>
<dbReference type="SUPFAM" id="SSF51556">
    <property type="entry name" value="Metallo-dependent hydrolases"/>
    <property type="match status" value="1"/>
</dbReference>
<evidence type="ECO:0000256" key="3">
    <source>
        <dbReference type="PROSITE-ProRule" id="PRU00679"/>
    </source>
</evidence>
<comment type="similarity">
    <text evidence="3">Belongs to the metallo-dependent hydrolases superfamily. Phosphotriesterase family.</text>
</comment>
<dbReference type="PIRSF" id="PIRSF016839">
    <property type="entry name" value="PhP"/>
    <property type="match status" value="1"/>
</dbReference>
<sequence>MREMISVTGKIEPSDIRFCQFHEHLLIRKGKSYQVHPALWMEDVDASAREAAGYKRAGGTTLIDAQPGGCGRMAEGLAEIAKASGVHIICSTGFHKMQFYPEEHWIFRTGEKELEEFFVRELTEGVDRHCETVISGETGEQKAGIIKCALDTENLSLQYKRLFRSCARASINTGRSMMVHIEKGSDPVLLLEYLLNLGMNPKHLVFCHMDRAIEDLNIHRKILKAGVYLEFDTIGRYKYHSDEQEASIFRTLIDDGYEDQLLFSLDTTRERLKSYNPKGVGLDYILNTFIETMKRSGITKTQIEKISRQNCIRVLTY</sequence>
<keyword evidence="1" id="KW-0479">Metal-binding</keyword>
<name>A0ABT2TM73_9FIRM</name>
<dbReference type="GO" id="GO:0016787">
    <property type="term" value="F:hydrolase activity"/>
    <property type="evidence" value="ECO:0007669"/>
    <property type="project" value="UniProtKB-KW"/>
</dbReference>
<dbReference type="PANTHER" id="PTHR10819:SF3">
    <property type="entry name" value="PHOSPHOTRIESTERASE-RELATED PROTEIN"/>
    <property type="match status" value="1"/>
</dbReference>
<dbReference type="RefSeq" id="WP_158425487.1">
    <property type="nucleotide sequence ID" value="NZ_JAOQJQ010000004.1"/>
</dbReference>
<comment type="caution">
    <text evidence="4">The sequence shown here is derived from an EMBL/GenBank/DDBJ whole genome shotgun (WGS) entry which is preliminary data.</text>
</comment>
<organism evidence="4 5">
    <name type="scientific">Brotonthovivens ammoniilytica</name>
    <dbReference type="NCBI Taxonomy" id="2981725"/>
    <lineage>
        <taxon>Bacteria</taxon>
        <taxon>Bacillati</taxon>
        <taxon>Bacillota</taxon>
        <taxon>Clostridia</taxon>
        <taxon>Lachnospirales</taxon>
        <taxon>Lachnospiraceae</taxon>
        <taxon>Brotonthovivens</taxon>
    </lineage>
</organism>
<reference evidence="4 5" key="1">
    <citation type="journal article" date="2021" name="ISME Commun">
        <title>Automated analysis of genomic sequences facilitates high-throughput and comprehensive description of bacteria.</title>
        <authorList>
            <person name="Hitch T.C.A."/>
        </authorList>
    </citation>
    <scope>NUCLEOTIDE SEQUENCE [LARGE SCALE GENOMIC DNA]</scope>
    <source>
        <strain evidence="4 5">Sanger_109</strain>
    </source>
</reference>
<keyword evidence="2 4" id="KW-0378">Hydrolase</keyword>
<protein>
    <submittedName>
        <fullName evidence="4">TatD family hydrolase</fullName>
    </submittedName>
</protein>
<accession>A0ABT2TM73</accession>
<evidence type="ECO:0000256" key="1">
    <source>
        <dbReference type="ARBA" id="ARBA00022723"/>
    </source>
</evidence>
<dbReference type="EMBL" id="JAOQJQ010000004">
    <property type="protein sequence ID" value="MCU6762781.1"/>
    <property type="molecule type" value="Genomic_DNA"/>
</dbReference>
<dbReference type="Proteomes" id="UP001652442">
    <property type="component" value="Unassembled WGS sequence"/>
</dbReference>
<evidence type="ECO:0000256" key="2">
    <source>
        <dbReference type="ARBA" id="ARBA00022801"/>
    </source>
</evidence>
<evidence type="ECO:0000313" key="5">
    <source>
        <dbReference type="Proteomes" id="UP001652442"/>
    </source>
</evidence>
<dbReference type="Gene3D" id="3.20.20.140">
    <property type="entry name" value="Metal-dependent hydrolases"/>
    <property type="match status" value="1"/>
</dbReference>